<keyword evidence="6" id="KW-0106">Calcium</keyword>
<keyword evidence="3" id="KW-0479">Metal-binding</keyword>
<evidence type="ECO:0000256" key="8">
    <source>
        <dbReference type="RuleBase" id="RU361238"/>
    </source>
</evidence>
<dbReference type="AlphaFoldDB" id="A0A6H0XKP1"/>
<evidence type="ECO:0000256" key="4">
    <source>
        <dbReference type="ARBA" id="ARBA00022729"/>
    </source>
</evidence>
<reference evidence="10 11" key="1">
    <citation type="journal article" date="2016" name="Sci. Rep.">
        <title>Peltaster fructicola genome reveals evolution from an invasive phytopathogen to an ectophytic parasite.</title>
        <authorList>
            <person name="Xu C."/>
            <person name="Chen H."/>
            <person name="Gleason M.L."/>
            <person name="Xu J.R."/>
            <person name="Liu H."/>
            <person name="Zhang R."/>
            <person name="Sun G."/>
        </authorList>
    </citation>
    <scope>NUCLEOTIDE SEQUENCE [LARGE SCALE GENOMIC DNA]</scope>
    <source>
        <strain evidence="10 11">LNHT1506</strain>
    </source>
</reference>
<comment type="similarity">
    <text evidence="1 8">Belongs to the tannase family.</text>
</comment>
<accession>A0A6H0XKP1</accession>
<feature type="chain" id="PRO_5026229266" description="Carboxylic ester hydrolase" evidence="9">
    <location>
        <begin position="16"/>
        <end position="555"/>
    </location>
</feature>
<keyword evidence="4 9" id="KW-0732">Signal</keyword>
<gene>
    <name evidence="10" type="ORF">AMS68_000718</name>
</gene>
<evidence type="ECO:0000313" key="11">
    <source>
        <dbReference type="Proteomes" id="UP000503462"/>
    </source>
</evidence>
<name>A0A6H0XKP1_9PEZI</name>
<evidence type="ECO:0000313" key="10">
    <source>
        <dbReference type="EMBL" id="QIW95200.1"/>
    </source>
</evidence>
<dbReference type="GO" id="GO:0046872">
    <property type="term" value="F:metal ion binding"/>
    <property type="evidence" value="ECO:0007669"/>
    <property type="project" value="UniProtKB-KW"/>
</dbReference>
<proteinExistence type="inferred from homology"/>
<dbReference type="PANTHER" id="PTHR33938:SF8">
    <property type="entry name" value="CARBOXYLIC ESTER HYDROLASE"/>
    <property type="match status" value="1"/>
</dbReference>
<dbReference type="OrthoDB" id="3039123at2759"/>
<evidence type="ECO:0000256" key="3">
    <source>
        <dbReference type="ARBA" id="ARBA00022723"/>
    </source>
</evidence>
<keyword evidence="5 8" id="KW-0378">Hydrolase</keyword>
<dbReference type="InterPro" id="IPR011118">
    <property type="entry name" value="Tannase/feruloyl_esterase"/>
</dbReference>
<evidence type="ECO:0000256" key="6">
    <source>
        <dbReference type="ARBA" id="ARBA00022837"/>
    </source>
</evidence>
<keyword evidence="2" id="KW-0719">Serine esterase</keyword>
<dbReference type="GO" id="GO:0030600">
    <property type="term" value="F:feruloyl esterase activity"/>
    <property type="evidence" value="ECO:0007669"/>
    <property type="project" value="UniProtKB-ARBA"/>
</dbReference>
<dbReference type="Pfam" id="PF07519">
    <property type="entry name" value="Tannase"/>
    <property type="match status" value="1"/>
</dbReference>
<keyword evidence="11" id="KW-1185">Reference proteome</keyword>
<dbReference type="EC" id="3.1.1.-" evidence="8"/>
<organism evidence="10 11">
    <name type="scientific">Peltaster fructicola</name>
    <dbReference type="NCBI Taxonomy" id="286661"/>
    <lineage>
        <taxon>Eukaryota</taxon>
        <taxon>Fungi</taxon>
        <taxon>Dikarya</taxon>
        <taxon>Ascomycota</taxon>
        <taxon>Pezizomycotina</taxon>
        <taxon>Dothideomycetes</taxon>
        <taxon>Dothideomycetes incertae sedis</taxon>
        <taxon>Peltaster</taxon>
    </lineage>
</organism>
<dbReference type="EMBL" id="CP051139">
    <property type="protein sequence ID" value="QIW95200.1"/>
    <property type="molecule type" value="Genomic_DNA"/>
</dbReference>
<dbReference type="SUPFAM" id="SSF53474">
    <property type="entry name" value="alpha/beta-Hydrolases"/>
    <property type="match status" value="1"/>
</dbReference>
<dbReference type="Proteomes" id="UP000503462">
    <property type="component" value="Chromosome 1"/>
</dbReference>
<protein>
    <recommendedName>
        <fullName evidence="8">Carboxylic ester hydrolase</fullName>
        <ecNumber evidence="8">3.1.1.-</ecNumber>
    </recommendedName>
</protein>
<evidence type="ECO:0000256" key="5">
    <source>
        <dbReference type="ARBA" id="ARBA00022801"/>
    </source>
</evidence>
<dbReference type="InterPro" id="IPR029058">
    <property type="entry name" value="AB_hydrolase_fold"/>
</dbReference>
<evidence type="ECO:0000256" key="1">
    <source>
        <dbReference type="ARBA" id="ARBA00006249"/>
    </source>
</evidence>
<evidence type="ECO:0000256" key="2">
    <source>
        <dbReference type="ARBA" id="ARBA00022487"/>
    </source>
</evidence>
<evidence type="ECO:0000256" key="7">
    <source>
        <dbReference type="ARBA" id="ARBA00023157"/>
    </source>
</evidence>
<keyword evidence="7" id="KW-1015">Disulfide bond</keyword>
<dbReference type="PANTHER" id="PTHR33938">
    <property type="entry name" value="FERULOYL ESTERASE B-RELATED"/>
    <property type="match status" value="1"/>
</dbReference>
<feature type="signal peptide" evidence="9">
    <location>
        <begin position="1"/>
        <end position="15"/>
    </location>
</feature>
<sequence length="555" mass="59907">MSAILLLSLLGGAYALNCTSQTFSTPVVEGARILSIAAQVISSFGGTSGNDVCFVNVTLTHPGTNDGVNNYYTLPLNNYNDRFQGQGGAGWAAGNPFGLATANAEGYAAGTTDAGHELSIASAQDASGWALLSPGNVNQYLLLNFARRSVHDMTVVGKQITASFYGKEPCWSYFNGCSNGGRQGLQSAQFYPDDYDGILAGAPAVQWTSLVTFGAWSWSLLTDANYYPDLCEFQGVVDAVTAACDELDGLKDNMISAPGLCKFDPSTIVGKQYTCFSDGSKRTFSSQIAEIVKKAWAGPHTPQGQFLWWGLLQGANFTGLYMNKNTGNVENTPRPFQVSDSWIRAFIAKDLSFNTSTIKLDQYSDLFLKAHLEYDSTMASASPDLRAYKRRGGKIISWQGLADQLVNPQGTITYYQGVQARDHSVHDFYRLFFTPGVGHCQGGIGAQPIDPIAQLRDWVENGTAPATLKAGSAYPINSTSSAAVNATQNVRFLDLCPWPSVTKYNGKGDPNLATSYSCATERGWLDFQGPNGRDYDYFTAPGWYGGDSNITQNFA</sequence>
<evidence type="ECO:0000256" key="9">
    <source>
        <dbReference type="SAM" id="SignalP"/>
    </source>
</evidence>